<keyword evidence="1" id="KW-0472">Membrane</keyword>
<keyword evidence="1" id="KW-1133">Transmembrane helix</keyword>
<feature type="transmembrane region" description="Helical" evidence="1">
    <location>
        <begin position="327"/>
        <end position="347"/>
    </location>
</feature>
<organism evidence="3 4">
    <name type="scientific">Chitinophaga skermanii</name>
    <dbReference type="NCBI Taxonomy" id="331697"/>
    <lineage>
        <taxon>Bacteria</taxon>
        <taxon>Pseudomonadati</taxon>
        <taxon>Bacteroidota</taxon>
        <taxon>Chitinophagia</taxon>
        <taxon>Chitinophagales</taxon>
        <taxon>Chitinophagaceae</taxon>
        <taxon>Chitinophaga</taxon>
    </lineage>
</organism>
<dbReference type="Pfam" id="PF04235">
    <property type="entry name" value="DUF418"/>
    <property type="match status" value="1"/>
</dbReference>
<feature type="transmembrane region" description="Helical" evidence="1">
    <location>
        <begin position="285"/>
        <end position="306"/>
    </location>
</feature>
<feature type="transmembrane region" description="Helical" evidence="1">
    <location>
        <begin position="397"/>
        <end position="416"/>
    </location>
</feature>
<feature type="transmembrane region" description="Helical" evidence="1">
    <location>
        <begin position="252"/>
        <end position="273"/>
    </location>
</feature>
<gene>
    <name evidence="3" type="ORF">LX64_00297</name>
</gene>
<dbReference type="Proteomes" id="UP000249547">
    <property type="component" value="Unassembled WGS sequence"/>
</dbReference>
<evidence type="ECO:0000313" key="4">
    <source>
        <dbReference type="Proteomes" id="UP000249547"/>
    </source>
</evidence>
<dbReference type="OrthoDB" id="9807744at2"/>
<dbReference type="InterPro" id="IPR007349">
    <property type="entry name" value="DUF418"/>
</dbReference>
<keyword evidence="4" id="KW-1185">Reference proteome</keyword>
<feature type="transmembrane region" description="Helical" evidence="1">
    <location>
        <begin position="113"/>
        <end position="138"/>
    </location>
</feature>
<feature type="transmembrane region" description="Helical" evidence="1">
    <location>
        <begin position="63"/>
        <end position="92"/>
    </location>
</feature>
<reference evidence="3 4" key="1">
    <citation type="submission" date="2018-06" db="EMBL/GenBank/DDBJ databases">
        <title>Genomic Encyclopedia of Archaeal and Bacterial Type Strains, Phase II (KMG-II): from individual species to whole genera.</title>
        <authorList>
            <person name="Goeker M."/>
        </authorList>
    </citation>
    <scope>NUCLEOTIDE SEQUENCE [LARGE SCALE GENOMIC DNA]</scope>
    <source>
        <strain evidence="3 4">DSM 23857</strain>
    </source>
</reference>
<dbReference type="PANTHER" id="PTHR30590:SF2">
    <property type="entry name" value="INNER MEMBRANE PROTEIN"/>
    <property type="match status" value="1"/>
</dbReference>
<comment type="caution">
    <text evidence="3">The sequence shown here is derived from an EMBL/GenBank/DDBJ whole genome shotgun (WGS) entry which is preliminary data.</text>
</comment>
<evidence type="ECO:0000259" key="2">
    <source>
        <dbReference type="Pfam" id="PF04235"/>
    </source>
</evidence>
<name>A0A327R232_9BACT</name>
<dbReference type="InterPro" id="IPR052529">
    <property type="entry name" value="Bact_Transport_Assoc"/>
</dbReference>
<feature type="transmembrane region" description="Helical" evidence="1">
    <location>
        <begin position="25"/>
        <end position="43"/>
    </location>
</feature>
<protein>
    <recommendedName>
        <fullName evidence="2">DUF418 domain-containing protein</fullName>
    </recommendedName>
</protein>
<evidence type="ECO:0000256" key="1">
    <source>
        <dbReference type="SAM" id="Phobius"/>
    </source>
</evidence>
<dbReference type="RefSeq" id="WP_111595823.1">
    <property type="nucleotide sequence ID" value="NZ_QLLL01000001.1"/>
</dbReference>
<dbReference type="PANTHER" id="PTHR30590">
    <property type="entry name" value="INNER MEMBRANE PROTEIN"/>
    <property type="match status" value="1"/>
</dbReference>
<sequence>MQSLSTNAAVGVPLQQNERISVIDTIRGVALLGILLMNIPFMAMPNDYIENYTLQKESSTDVIIYYIVNFFFEGSMRALFGMLFGAGMVLLTSRLEKQLSPTLTPADFYYRRLIWLLIFGLIDAYLLIWVGDVLYAYAVTGLFLFPFRKLPVKTLLLYTTGVFIIITYKETNRQYEMQQMRVNGEKALLLEKQKVKLTEEQEKHKKDWTNFKESHEPAKIKEKADKEIKKAREGYFKIMRNQVRMNQNIQSFVLYVHMFWDTILCFFIGMILFKSGILQGEKSMRFYVAMLLGCYAIGLTISYFILKMHIDTKFDFTQYFSRMPVNLYQLKRILLAGGHLALIQIVYKLGWFKWLLSALAAVGQMAFTNYLMQAIIGNFIFFGYGLRWFGALPRTDIYLVAMGIWVFQIIFSVLWLRKFKFGPFEWAWRSLTYWKRQPMLKSTAA</sequence>
<feature type="domain" description="DUF418" evidence="2">
    <location>
        <begin position="272"/>
        <end position="435"/>
    </location>
</feature>
<dbReference type="AlphaFoldDB" id="A0A327R232"/>
<feature type="transmembrane region" description="Helical" evidence="1">
    <location>
        <begin position="367"/>
        <end position="385"/>
    </location>
</feature>
<keyword evidence="1" id="KW-0812">Transmembrane</keyword>
<feature type="transmembrane region" description="Helical" evidence="1">
    <location>
        <begin position="150"/>
        <end position="168"/>
    </location>
</feature>
<dbReference type="EMBL" id="QLLL01000001">
    <property type="protein sequence ID" value="RAJ10691.1"/>
    <property type="molecule type" value="Genomic_DNA"/>
</dbReference>
<evidence type="ECO:0000313" key="3">
    <source>
        <dbReference type="EMBL" id="RAJ10691.1"/>
    </source>
</evidence>
<accession>A0A327R232</accession>
<proteinExistence type="predicted"/>